<feature type="coiled-coil region" evidence="1">
    <location>
        <begin position="145"/>
        <end position="179"/>
    </location>
</feature>
<feature type="region of interest" description="Disordered" evidence="2">
    <location>
        <begin position="1"/>
        <end position="25"/>
    </location>
</feature>
<dbReference type="Gene3D" id="1.20.5.170">
    <property type="match status" value="1"/>
</dbReference>
<proteinExistence type="predicted"/>
<evidence type="ECO:0000313" key="5">
    <source>
        <dbReference type="Proteomes" id="UP001473302"/>
    </source>
</evidence>
<dbReference type="InterPro" id="IPR046347">
    <property type="entry name" value="bZIP_sf"/>
</dbReference>
<name>A0ABP9YR70_9FUNG</name>
<evidence type="ECO:0000256" key="2">
    <source>
        <dbReference type="SAM" id="MobiDB-lite"/>
    </source>
</evidence>
<accession>A0ABP9YR70</accession>
<dbReference type="SMART" id="SM00338">
    <property type="entry name" value="BRLZ"/>
    <property type="match status" value="1"/>
</dbReference>
<protein>
    <recommendedName>
        <fullName evidence="3">BZIP domain-containing protein</fullName>
    </recommendedName>
</protein>
<dbReference type="Pfam" id="PF00170">
    <property type="entry name" value="bZIP_1"/>
    <property type="match status" value="1"/>
</dbReference>
<gene>
    <name evidence="4" type="ORF">MFLAVUS_002776</name>
</gene>
<dbReference type="PRINTS" id="PR00041">
    <property type="entry name" value="LEUZIPPRCREB"/>
</dbReference>
<keyword evidence="1" id="KW-0175">Coiled coil</keyword>
<feature type="domain" description="BZIP" evidence="3">
    <location>
        <begin position="127"/>
        <end position="177"/>
    </location>
</feature>
<reference evidence="4 5" key="1">
    <citation type="submission" date="2024-04" db="EMBL/GenBank/DDBJ databases">
        <title>genome sequences of Mucor flavus KT1a and Helicostylum pulchrum KT1b strains isolated from the surface of a dry-aged beef.</title>
        <authorList>
            <person name="Toyotome T."/>
            <person name="Hosono M."/>
            <person name="Torimaru M."/>
            <person name="Fukuda K."/>
            <person name="Mikami N."/>
        </authorList>
    </citation>
    <scope>NUCLEOTIDE SEQUENCE [LARGE SCALE GENOMIC DNA]</scope>
    <source>
        <strain evidence="4 5">KT1a</strain>
    </source>
</reference>
<keyword evidence="5" id="KW-1185">Reference proteome</keyword>
<dbReference type="Proteomes" id="UP001473302">
    <property type="component" value="Unassembled WGS sequence"/>
</dbReference>
<evidence type="ECO:0000313" key="4">
    <source>
        <dbReference type="EMBL" id="GAA5809368.1"/>
    </source>
</evidence>
<feature type="compositionally biased region" description="Polar residues" evidence="2">
    <location>
        <begin position="1"/>
        <end position="14"/>
    </location>
</feature>
<evidence type="ECO:0000259" key="3">
    <source>
        <dbReference type="PROSITE" id="PS50217"/>
    </source>
</evidence>
<sequence>MTIENQNTETNMTPISKKPKLSKALDEHIARDEQEARQQATSFTGSALHQSIISPIHMANLPLSILEHIQQHANTGNVITSLPNSSITITPSDMDYHQTITVSNNIASTPDNHNKKIDEKAKGLTADEKRQRRLLRNRLAAKDCRKKKKEYIKQMEQTITRLEMEKEELNDKIVELKAKATLIPSNDQMMMNSDDNYRLIKEVGELNAKLGNMK</sequence>
<dbReference type="PROSITE" id="PS50217">
    <property type="entry name" value="BZIP"/>
    <property type="match status" value="1"/>
</dbReference>
<dbReference type="SUPFAM" id="SSF57959">
    <property type="entry name" value="Leucine zipper domain"/>
    <property type="match status" value="1"/>
</dbReference>
<comment type="caution">
    <text evidence="4">The sequence shown here is derived from an EMBL/GenBank/DDBJ whole genome shotgun (WGS) entry which is preliminary data.</text>
</comment>
<evidence type="ECO:0000256" key="1">
    <source>
        <dbReference type="SAM" id="Coils"/>
    </source>
</evidence>
<dbReference type="EMBL" id="BAABUK010000005">
    <property type="protein sequence ID" value="GAA5809368.1"/>
    <property type="molecule type" value="Genomic_DNA"/>
</dbReference>
<dbReference type="InterPro" id="IPR004827">
    <property type="entry name" value="bZIP"/>
</dbReference>
<organism evidence="4 5">
    <name type="scientific">Mucor flavus</name>
    <dbReference type="NCBI Taxonomy" id="439312"/>
    <lineage>
        <taxon>Eukaryota</taxon>
        <taxon>Fungi</taxon>
        <taxon>Fungi incertae sedis</taxon>
        <taxon>Mucoromycota</taxon>
        <taxon>Mucoromycotina</taxon>
        <taxon>Mucoromycetes</taxon>
        <taxon>Mucorales</taxon>
        <taxon>Mucorineae</taxon>
        <taxon>Mucoraceae</taxon>
        <taxon>Mucor</taxon>
    </lineage>
</organism>